<gene>
    <name evidence="2" type="ORF">SLINC_7418</name>
</gene>
<evidence type="ECO:0000256" key="1">
    <source>
        <dbReference type="SAM" id="MobiDB-lite"/>
    </source>
</evidence>
<dbReference type="SUPFAM" id="SSF54826">
    <property type="entry name" value="Enolase N-terminal domain-like"/>
    <property type="match status" value="1"/>
</dbReference>
<protein>
    <submittedName>
        <fullName evidence="2">Glucarate dehydratase</fullName>
    </submittedName>
</protein>
<feature type="compositionally biased region" description="Low complexity" evidence="1">
    <location>
        <begin position="78"/>
        <end position="88"/>
    </location>
</feature>
<dbReference type="STRING" id="1915.SLINC_7418"/>
<reference evidence="2 3" key="1">
    <citation type="submission" date="2016-07" db="EMBL/GenBank/DDBJ databases">
        <title>Enhancement of antibiotic productionsby engineered nitrateutilization in actinobacteria.</title>
        <authorList>
            <person name="Meng S.C."/>
        </authorList>
    </citation>
    <scope>NUCLEOTIDE SEQUENCE [LARGE SCALE GENOMIC DNA]</scope>
    <source>
        <strain evidence="2 3">NRRL 2936</strain>
    </source>
</reference>
<sequence>MLSSAPRIVKVTVTPVLISDPPRLNFLGAYQPYTPGGIVETETSDGGIGIGETYGSRDHPDEEIAAVHALAPASRPDAATAPAVVTPAGQNPTREGEQ</sequence>
<name>A0A1B1MMM6_STRLN</name>
<dbReference type="KEGG" id="sls:SLINC_7418"/>
<proteinExistence type="predicted"/>
<organism evidence="2 3">
    <name type="scientific">Streptomyces lincolnensis</name>
    <dbReference type="NCBI Taxonomy" id="1915"/>
    <lineage>
        <taxon>Bacteria</taxon>
        <taxon>Bacillati</taxon>
        <taxon>Actinomycetota</taxon>
        <taxon>Actinomycetes</taxon>
        <taxon>Kitasatosporales</taxon>
        <taxon>Streptomycetaceae</taxon>
        <taxon>Streptomyces</taxon>
    </lineage>
</organism>
<accession>A0A1B1MMM6</accession>
<dbReference type="Gene3D" id="3.30.390.10">
    <property type="entry name" value="Enolase-like, N-terminal domain"/>
    <property type="match status" value="1"/>
</dbReference>
<dbReference type="InterPro" id="IPR029017">
    <property type="entry name" value="Enolase-like_N"/>
</dbReference>
<keyword evidence="3" id="KW-1185">Reference proteome</keyword>
<evidence type="ECO:0000313" key="3">
    <source>
        <dbReference type="Proteomes" id="UP000092598"/>
    </source>
</evidence>
<feature type="region of interest" description="Disordered" evidence="1">
    <location>
        <begin position="73"/>
        <end position="98"/>
    </location>
</feature>
<dbReference type="EMBL" id="CP016438">
    <property type="protein sequence ID" value="ANS69642.1"/>
    <property type="molecule type" value="Genomic_DNA"/>
</dbReference>
<feature type="compositionally biased region" description="Polar residues" evidence="1">
    <location>
        <begin position="89"/>
        <end position="98"/>
    </location>
</feature>
<dbReference type="AlphaFoldDB" id="A0A1B1MMM6"/>
<evidence type="ECO:0000313" key="2">
    <source>
        <dbReference type="EMBL" id="ANS69642.1"/>
    </source>
</evidence>
<dbReference type="Proteomes" id="UP000092598">
    <property type="component" value="Chromosome"/>
</dbReference>